<keyword evidence="1" id="KW-0472">Membrane</keyword>
<keyword evidence="1" id="KW-0812">Transmembrane</keyword>
<organism evidence="2 3">
    <name type="scientific">Allacma fusca</name>
    <dbReference type="NCBI Taxonomy" id="39272"/>
    <lineage>
        <taxon>Eukaryota</taxon>
        <taxon>Metazoa</taxon>
        <taxon>Ecdysozoa</taxon>
        <taxon>Arthropoda</taxon>
        <taxon>Hexapoda</taxon>
        <taxon>Collembola</taxon>
        <taxon>Symphypleona</taxon>
        <taxon>Sminthuridae</taxon>
        <taxon>Allacma</taxon>
    </lineage>
</organism>
<proteinExistence type="predicted"/>
<name>A0A8J2P824_9HEXA</name>
<feature type="transmembrane region" description="Helical" evidence="1">
    <location>
        <begin position="287"/>
        <end position="305"/>
    </location>
</feature>
<evidence type="ECO:0000313" key="3">
    <source>
        <dbReference type="Proteomes" id="UP000708208"/>
    </source>
</evidence>
<dbReference type="Proteomes" id="UP000708208">
    <property type="component" value="Unassembled WGS sequence"/>
</dbReference>
<feature type="non-terminal residue" evidence="2">
    <location>
        <position position="312"/>
    </location>
</feature>
<comment type="caution">
    <text evidence="2">The sequence shown here is derived from an EMBL/GenBank/DDBJ whole genome shotgun (WGS) entry which is preliminary data.</text>
</comment>
<protein>
    <submittedName>
        <fullName evidence="2">Uncharacterized protein</fullName>
    </submittedName>
</protein>
<dbReference type="AlphaFoldDB" id="A0A8J2P824"/>
<evidence type="ECO:0000313" key="2">
    <source>
        <dbReference type="EMBL" id="CAG7727461.1"/>
    </source>
</evidence>
<gene>
    <name evidence="2" type="ORF">AFUS01_LOCUS16302</name>
</gene>
<reference evidence="2" key="1">
    <citation type="submission" date="2021-06" db="EMBL/GenBank/DDBJ databases">
        <authorList>
            <person name="Hodson N. C."/>
            <person name="Mongue J. A."/>
            <person name="Jaron S. K."/>
        </authorList>
    </citation>
    <scope>NUCLEOTIDE SEQUENCE</scope>
</reference>
<evidence type="ECO:0000256" key="1">
    <source>
        <dbReference type="SAM" id="Phobius"/>
    </source>
</evidence>
<accession>A0A8J2P824</accession>
<keyword evidence="3" id="KW-1185">Reference proteome</keyword>
<sequence>MYNNGKIAAFQKYYGSLFQKLGISFLKSRCQAIFILYSQKTYKAWRERYDLLRESWPILPAYTSVPYLTIAMDNPVDSDTTDFLGHFNNYYLEHVDLRWLNIMFFRLTKHKFLSTSRFNLKPQIWYISCFHCFNSYWQILEGSQCITAEDTRLCLDKEIDKVLQNFNYYAGLPQFYKDDGIADIINMARYGGRSIFAKGTTLGFELIIVQIVSEKYSNATFGYDSETIKGYPGYPIHFVLFDTSMLAVGEEVSFLPLKSDSMTFLTCSNIQNFLTYEIYSHPFKDEIWIWLALGVFSTGLVFQFFSDLDVSS</sequence>
<dbReference type="EMBL" id="CAJVCH010148830">
    <property type="protein sequence ID" value="CAG7727461.1"/>
    <property type="molecule type" value="Genomic_DNA"/>
</dbReference>
<keyword evidence="1" id="KW-1133">Transmembrane helix</keyword>